<accession>A0AAQ3TIN6</accession>
<dbReference type="AlphaFoldDB" id="A0AAQ3TIN6"/>
<keyword evidence="2" id="KW-1185">Reference proteome</keyword>
<name>A0AAQ3TIN6_PASNO</name>
<reference evidence="1 2" key="1">
    <citation type="submission" date="2024-02" db="EMBL/GenBank/DDBJ databases">
        <title>High-quality chromosome-scale genome assembly of Pensacola bahiagrass (Paspalum notatum Flugge var. saurae).</title>
        <authorList>
            <person name="Vega J.M."/>
            <person name="Podio M."/>
            <person name="Orjuela J."/>
            <person name="Siena L.A."/>
            <person name="Pessino S.C."/>
            <person name="Combes M.C."/>
            <person name="Mariac C."/>
            <person name="Albertini E."/>
            <person name="Pupilli F."/>
            <person name="Ortiz J.P.A."/>
            <person name="Leblanc O."/>
        </authorList>
    </citation>
    <scope>NUCLEOTIDE SEQUENCE [LARGE SCALE GENOMIC DNA]</scope>
    <source>
        <strain evidence="1">R1</strain>
        <tissue evidence="1">Leaf</tissue>
    </source>
</reference>
<protein>
    <submittedName>
        <fullName evidence="1">Uncharacterized protein</fullName>
    </submittedName>
</protein>
<evidence type="ECO:0000313" key="1">
    <source>
        <dbReference type="EMBL" id="WVZ74468.1"/>
    </source>
</evidence>
<organism evidence="1 2">
    <name type="scientific">Paspalum notatum var. saurae</name>
    <dbReference type="NCBI Taxonomy" id="547442"/>
    <lineage>
        <taxon>Eukaryota</taxon>
        <taxon>Viridiplantae</taxon>
        <taxon>Streptophyta</taxon>
        <taxon>Embryophyta</taxon>
        <taxon>Tracheophyta</taxon>
        <taxon>Spermatophyta</taxon>
        <taxon>Magnoliopsida</taxon>
        <taxon>Liliopsida</taxon>
        <taxon>Poales</taxon>
        <taxon>Poaceae</taxon>
        <taxon>PACMAD clade</taxon>
        <taxon>Panicoideae</taxon>
        <taxon>Andropogonodae</taxon>
        <taxon>Paspaleae</taxon>
        <taxon>Paspalinae</taxon>
        <taxon>Paspalum</taxon>
    </lineage>
</organism>
<sequence length="133" mass="14707">MMLLLTAQPSCATCYRHKTFADRSTRQAARGGPHRMHAYAWALLGLLCWSRRRRRASSPSSWTCWHAADRSRTTVDGDGDGDGRSSIGSFSFFPRSRVPGLPPLCGPVLYACRACGHRYHAVCLSLRASVEHG</sequence>
<dbReference type="EMBL" id="CP144749">
    <property type="protein sequence ID" value="WVZ74468.1"/>
    <property type="molecule type" value="Genomic_DNA"/>
</dbReference>
<proteinExistence type="predicted"/>
<evidence type="ECO:0000313" key="2">
    <source>
        <dbReference type="Proteomes" id="UP001341281"/>
    </source>
</evidence>
<dbReference type="Proteomes" id="UP001341281">
    <property type="component" value="Chromosome 05"/>
</dbReference>
<gene>
    <name evidence="1" type="ORF">U9M48_022647</name>
</gene>